<dbReference type="PANTHER" id="PTHR33908:SF11">
    <property type="entry name" value="MEMBRANE PROTEIN"/>
    <property type="match status" value="1"/>
</dbReference>
<evidence type="ECO:0000256" key="3">
    <source>
        <dbReference type="ARBA" id="ARBA00022676"/>
    </source>
</evidence>
<dbReference type="Proteomes" id="UP000177507">
    <property type="component" value="Unassembled WGS sequence"/>
</dbReference>
<feature type="transmembrane region" description="Helical" evidence="8">
    <location>
        <begin position="136"/>
        <end position="156"/>
    </location>
</feature>
<gene>
    <name evidence="10" type="ORF">A2831_01315</name>
</gene>
<keyword evidence="5 8" id="KW-0812">Transmembrane</keyword>
<keyword evidence="3" id="KW-0328">Glycosyltransferase</keyword>
<feature type="transmembrane region" description="Helical" evidence="8">
    <location>
        <begin position="192"/>
        <end position="225"/>
    </location>
</feature>
<reference evidence="10 11" key="1">
    <citation type="journal article" date="2016" name="Nat. Commun.">
        <title>Thousands of microbial genomes shed light on interconnected biogeochemical processes in an aquifer system.</title>
        <authorList>
            <person name="Anantharaman K."/>
            <person name="Brown C.T."/>
            <person name="Hug L.A."/>
            <person name="Sharon I."/>
            <person name="Castelle C.J."/>
            <person name="Probst A.J."/>
            <person name="Thomas B.C."/>
            <person name="Singh A."/>
            <person name="Wilkins M.J."/>
            <person name="Karaoz U."/>
            <person name="Brodie E.L."/>
            <person name="Williams K.H."/>
            <person name="Hubbard S.S."/>
            <person name="Banfield J.F."/>
        </authorList>
    </citation>
    <scope>NUCLEOTIDE SEQUENCE [LARGE SCALE GENOMIC DNA]</scope>
</reference>
<protein>
    <recommendedName>
        <fullName evidence="9">Glycosyltransferase RgtA/B/C/D-like domain-containing protein</fullName>
    </recommendedName>
</protein>
<feature type="transmembrane region" description="Helical" evidence="8">
    <location>
        <begin position="449"/>
        <end position="467"/>
    </location>
</feature>
<evidence type="ECO:0000259" key="9">
    <source>
        <dbReference type="Pfam" id="PF13231"/>
    </source>
</evidence>
<evidence type="ECO:0000256" key="4">
    <source>
        <dbReference type="ARBA" id="ARBA00022679"/>
    </source>
</evidence>
<feature type="transmembrane region" description="Helical" evidence="8">
    <location>
        <begin position="396"/>
        <end position="418"/>
    </location>
</feature>
<dbReference type="EMBL" id="MGJI01000018">
    <property type="protein sequence ID" value="OGN04754.1"/>
    <property type="molecule type" value="Genomic_DNA"/>
</dbReference>
<feature type="transmembrane region" description="Helical" evidence="8">
    <location>
        <begin position="162"/>
        <end position="180"/>
    </location>
</feature>
<evidence type="ECO:0000313" key="10">
    <source>
        <dbReference type="EMBL" id="OGN04754.1"/>
    </source>
</evidence>
<evidence type="ECO:0000256" key="2">
    <source>
        <dbReference type="ARBA" id="ARBA00022475"/>
    </source>
</evidence>
<keyword evidence="7 8" id="KW-0472">Membrane</keyword>
<keyword evidence="2" id="KW-1003">Cell membrane</keyword>
<feature type="domain" description="Glycosyltransferase RgtA/B/C/D-like" evidence="9">
    <location>
        <begin position="114"/>
        <end position="221"/>
    </location>
</feature>
<feature type="transmembrane region" description="Helical" evidence="8">
    <location>
        <begin position="245"/>
        <end position="270"/>
    </location>
</feature>
<dbReference type="Pfam" id="PF13231">
    <property type="entry name" value="PMT_2"/>
    <property type="match status" value="1"/>
</dbReference>
<evidence type="ECO:0000256" key="1">
    <source>
        <dbReference type="ARBA" id="ARBA00004651"/>
    </source>
</evidence>
<feature type="transmembrane region" description="Helical" evidence="8">
    <location>
        <begin position="109"/>
        <end position="129"/>
    </location>
</feature>
<dbReference type="GO" id="GO:0009103">
    <property type="term" value="P:lipopolysaccharide biosynthetic process"/>
    <property type="evidence" value="ECO:0007669"/>
    <property type="project" value="UniProtKB-ARBA"/>
</dbReference>
<comment type="subcellular location">
    <subcellularLocation>
        <location evidence="1">Cell membrane</location>
        <topology evidence="1">Multi-pass membrane protein</topology>
    </subcellularLocation>
</comment>
<dbReference type="AlphaFoldDB" id="A0A1F8EV63"/>
<accession>A0A1F8EV63</accession>
<comment type="caution">
    <text evidence="10">The sequence shown here is derived from an EMBL/GenBank/DDBJ whole genome shotgun (WGS) entry which is preliminary data.</text>
</comment>
<dbReference type="GO" id="GO:0005886">
    <property type="term" value="C:plasma membrane"/>
    <property type="evidence" value="ECO:0007669"/>
    <property type="project" value="UniProtKB-SubCell"/>
</dbReference>
<evidence type="ECO:0000256" key="6">
    <source>
        <dbReference type="ARBA" id="ARBA00022989"/>
    </source>
</evidence>
<organism evidence="10 11">
    <name type="scientific">Candidatus Yanofskybacteria bacterium RIFCSPHIGHO2_01_FULL_44_17</name>
    <dbReference type="NCBI Taxonomy" id="1802668"/>
    <lineage>
        <taxon>Bacteria</taxon>
        <taxon>Candidatus Yanofskyibacteriota</taxon>
    </lineage>
</organism>
<keyword evidence="6 8" id="KW-1133">Transmembrane helix</keyword>
<proteinExistence type="predicted"/>
<feature type="transmembrane region" description="Helical" evidence="8">
    <location>
        <begin position="357"/>
        <end position="376"/>
    </location>
</feature>
<dbReference type="InterPro" id="IPR038731">
    <property type="entry name" value="RgtA/B/C-like"/>
</dbReference>
<evidence type="ECO:0000256" key="7">
    <source>
        <dbReference type="ARBA" id="ARBA00023136"/>
    </source>
</evidence>
<dbReference type="GO" id="GO:0016763">
    <property type="term" value="F:pentosyltransferase activity"/>
    <property type="evidence" value="ECO:0007669"/>
    <property type="project" value="TreeGrafter"/>
</dbReference>
<dbReference type="InterPro" id="IPR050297">
    <property type="entry name" value="LipidA_mod_glycosyltrf_83"/>
</dbReference>
<evidence type="ECO:0000256" key="5">
    <source>
        <dbReference type="ARBA" id="ARBA00022692"/>
    </source>
</evidence>
<sequence length="606" mass="69178">MANMNKSIKIFAAVTIAVATVLAITSAWDDSIIVDEVPHIGSGYSYLVKQDMRLNPEHPPLAKDLAAIPLLFTNLKQDVFQSEFWQTDINGQWNFGRRLIFNSGNDADLIKHLVKLPMLLFFVLSATLIFKWGRKLYGNTGAITALILFSFSTTVIAHSRFVTTDVPALFGVLLATYYFVNYQKKPNRKKLVLASLAFGTALLLKFSTFLLVPFFIVFAAIYGFVKNPRPADEGAPWIFSKIKDSVKAMIQSIAVFIIGFVFVVWPVYYFHTYNYPPERQYRDTRQLLSSYGNRRFADPVVWASDKPVLRAAAQYGLGLLMVNQRAVGGNTTYFLGEVSRFGWRSYFPIVYFIKEPLAWWGLVLIALIFASSQWQYSAKETINRGYHMVRNHPEEFAMILWLVIYWGLSTSSTLNIGVRHLLPTFPFAILLVSGQISKLITLARNKGRQALAGVSLVLAGLLGWYVYENLNVFPYYITYFNQTVGGPSGGYKYVVDSNLDWGQDLLRFSNWVKENKIQKVEFDYFGWADPSYYLKERYLWLNSSKYADANDFKTRNQSDGWIAISVTFLQGSQGPYDMPNKVNYLWLNSYQPLTVIGNSIFVYRIK</sequence>
<dbReference type="STRING" id="1802668.A2831_01315"/>
<keyword evidence="4" id="KW-0808">Transferase</keyword>
<name>A0A1F8EV63_9BACT</name>
<evidence type="ECO:0000313" key="11">
    <source>
        <dbReference type="Proteomes" id="UP000177507"/>
    </source>
</evidence>
<dbReference type="PANTHER" id="PTHR33908">
    <property type="entry name" value="MANNOSYLTRANSFERASE YKCB-RELATED"/>
    <property type="match status" value="1"/>
</dbReference>
<evidence type="ECO:0000256" key="8">
    <source>
        <dbReference type="SAM" id="Phobius"/>
    </source>
</evidence>